<reference evidence="1" key="1">
    <citation type="submission" date="2021-01" db="EMBL/GenBank/DDBJ databases">
        <authorList>
            <person name="Corre E."/>
            <person name="Pelletier E."/>
            <person name="Niang G."/>
            <person name="Scheremetjew M."/>
            <person name="Finn R."/>
            <person name="Kale V."/>
            <person name="Holt S."/>
            <person name="Cochrane G."/>
            <person name="Meng A."/>
            <person name="Brown T."/>
            <person name="Cohen L."/>
        </authorList>
    </citation>
    <scope>NUCLEOTIDE SEQUENCE</scope>
    <source>
        <strain evidence="1">CCMP2222</strain>
    </source>
</reference>
<dbReference type="AlphaFoldDB" id="A0A7S2FBY5"/>
<gene>
    <name evidence="1" type="ORF">AAND1436_LOCUS8364</name>
</gene>
<sequence length="133" mass="15076">MLADFNRASLFLRDELGCKEMEAEICISKVATGLHMQHLGRPCIPSNQEMLVIFDWLTSNLKVEKSDGTLRTVVEKYPFVLGRTLEELEESRRFCPEDINYDVAVAEDPALVDKTYNCDGICANMCTACWYNG</sequence>
<organism evidence="1">
    <name type="scientific">Alexandrium andersonii</name>
    <dbReference type="NCBI Taxonomy" id="327968"/>
    <lineage>
        <taxon>Eukaryota</taxon>
        <taxon>Sar</taxon>
        <taxon>Alveolata</taxon>
        <taxon>Dinophyceae</taxon>
        <taxon>Gonyaulacales</taxon>
        <taxon>Pyrocystaceae</taxon>
        <taxon>Alexandrium</taxon>
    </lineage>
</organism>
<dbReference type="EMBL" id="HBGQ01016844">
    <property type="protein sequence ID" value="CAD9383632.1"/>
    <property type="molecule type" value="Transcribed_RNA"/>
</dbReference>
<name>A0A7S2FBY5_9DINO</name>
<protein>
    <submittedName>
        <fullName evidence="1">Uncharacterized protein</fullName>
    </submittedName>
</protein>
<proteinExistence type="predicted"/>
<evidence type="ECO:0000313" key="1">
    <source>
        <dbReference type="EMBL" id="CAD9383632.1"/>
    </source>
</evidence>
<accession>A0A7S2FBY5</accession>